<dbReference type="Proteomes" id="UP001235939">
    <property type="component" value="Chromosome 09"/>
</dbReference>
<dbReference type="EMBL" id="CP092871">
    <property type="protein sequence ID" value="UYV72549.1"/>
    <property type="molecule type" value="Genomic_DNA"/>
</dbReference>
<dbReference type="Pfam" id="PF00255">
    <property type="entry name" value="GSHPx"/>
    <property type="match status" value="1"/>
</dbReference>
<evidence type="ECO:0000256" key="2">
    <source>
        <dbReference type="ARBA" id="ARBA00004613"/>
    </source>
</evidence>
<sequence length="232" mass="26674">MMEKPGGSLSRSSSTEERKVNNFFELSGRKLNGDTVRFERFRGKVVLVENIASLADFTRRELNQMNDLARIFKNDLVILGYPCNQFGYQENTEAGELLNMFKHVRPGKGFKPQFTIMYKVEVNGYRTNSVYRYLKSRLPIPRGEDEDSRMVLGDPKILTWMPVCRNDLSGNFEKFLIDREGQPYARYGPQIPTIALKDDIDRLLTSEALSEVPSADDACPYYIVSQEMSTRK</sequence>
<dbReference type="PANTHER" id="PTHR11592">
    <property type="entry name" value="GLUTATHIONE PEROXIDASE"/>
    <property type="match status" value="1"/>
</dbReference>
<dbReference type="InterPro" id="IPR000889">
    <property type="entry name" value="Glutathione_peroxidase"/>
</dbReference>
<evidence type="ECO:0000256" key="3">
    <source>
        <dbReference type="ARBA" id="ARBA00006926"/>
    </source>
</evidence>
<keyword evidence="7" id="KW-0732">Signal</keyword>
<keyword evidence="5" id="KW-0964">Secreted</keyword>
<proteinExistence type="inferred from homology"/>
<dbReference type="SUPFAM" id="SSF52833">
    <property type="entry name" value="Thioredoxin-like"/>
    <property type="match status" value="1"/>
</dbReference>
<name>A0ABY6KV91_9ARAC</name>
<accession>A0ABY6KV91</accession>
<dbReference type="InterPro" id="IPR036249">
    <property type="entry name" value="Thioredoxin-like_sf"/>
</dbReference>
<dbReference type="PROSITE" id="PS51355">
    <property type="entry name" value="GLUTATHIONE_PEROXID_3"/>
    <property type="match status" value="1"/>
</dbReference>
<comment type="subcellular location">
    <subcellularLocation>
        <location evidence="2">Secreted</location>
    </subcellularLocation>
</comment>
<evidence type="ECO:0000256" key="9">
    <source>
        <dbReference type="RuleBase" id="RU000499"/>
    </source>
</evidence>
<gene>
    <name evidence="10" type="ORF">LAZ67_9003659</name>
</gene>
<evidence type="ECO:0000256" key="1">
    <source>
        <dbReference type="ARBA" id="ARBA00000217"/>
    </source>
</evidence>
<dbReference type="Gene3D" id="3.40.30.10">
    <property type="entry name" value="Glutaredoxin"/>
    <property type="match status" value="1"/>
</dbReference>
<dbReference type="PIRSF" id="PIRSF000303">
    <property type="entry name" value="Glutathion_perox"/>
    <property type="match status" value="1"/>
</dbReference>
<protein>
    <recommendedName>
        <fullName evidence="4 9">Glutathione peroxidase</fullName>
    </recommendedName>
</protein>
<evidence type="ECO:0000256" key="4">
    <source>
        <dbReference type="ARBA" id="ARBA00012310"/>
    </source>
</evidence>
<evidence type="ECO:0000256" key="6">
    <source>
        <dbReference type="ARBA" id="ARBA00022559"/>
    </source>
</evidence>
<evidence type="ECO:0000313" key="10">
    <source>
        <dbReference type="EMBL" id="UYV72549.1"/>
    </source>
</evidence>
<evidence type="ECO:0000256" key="7">
    <source>
        <dbReference type="ARBA" id="ARBA00022729"/>
    </source>
</evidence>
<comment type="similarity">
    <text evidence="3 9">Belongs to the glutathione peroxidase family.</text>
</comment>
<dbReference type="PRINTS" id="PR01011">
    <property type="entry name" value="GLUTPROXDASE"/>
</dbReference>
<evidence type="ECO:0000256" key="5">
    <source>
        <dbReference type="ARBA" id="ARBA00022525"/>
    </source>
</evidence>
<organism evidence="10 11">
    <name type="scientific">Cordylochernes scorpioides</name>
    <dbReference type="NCBI Taxonomy" id="51811"/>
    <lineage>
        <taxon>Eukaryota</taxon>
        <taxon>Metazoa</taxon>
        <taxon>Ecdysozoa</taxon>
        <taxon>Arthropoda</taxon>
        <taxon>Chelicerata</taxon>
        <taxon>Arachnida</taxon>
        <taxon>Pseudoscorpiones</taxon>
        <taxon>Cheliferoidea</taxon>
        <taxon>Chernetidae</taxon>
        <taxon>Cordylochernes</taxon>
    </lineage>
</organism>
<keyword evidence="11" id="KW-1185">Reference proteome</keyword>
<reference evidence="10 11" key="1">
    <citation type="submission" date="2022-01" db="EMBL/GenBank/DDBJ databases">
        <title>A chromosomal length assembly of Cordylochernes scorpioides.</title>
        <authorList>
            <person name="Zeh D."/>
            <person name="Zeh J."/>
        </authorList>
    </citation>
    <scope>NUCLEOTIDE SEQUENCE [LARGE SCALE GENOMIC DNA]</scope>
    <source>
        <strain evidence="10">IN4F17</strain>
        <tissue evidence="10">Whole Body</tissue>
    </source>
</reference>
<dbReference type="PANTHER" id="PTHR11592:SF88">
    <property type="entry name" value="GLUTATHIONE PEROXIDASE-RELATED"/>
    <property type="match status" value="1"/>
</dbReference>
<evidence type="ECO:0000313" key="11">
    <source>
        <dbReference type="Proteomes" id="UP001235939"/>
    </source>
</evidence>
<evidence type="ECO:0000256" key="8">
    <source>
        <dbReference type="ARBA" id="ARBA00023002"/>
    </source>
</evidence>
<keyword evidence="6 9" id="KW-0575">Peroxidase</keyword>
<keyword evidence="8 9" id="KW-0560">Oxidoreductase</keyword>
<comment type="catalytic activity">
    <reaction evidence="1">
        <text>2 glutathione + H2O2 = glutathione disulfide + 2 H2O</text>
        <dbReference type="Rhea" id="RHEA:16833"/>
        <dbReference type="ChEBI" id="CHEBI:15377"/>
        <dbReference type="ChEBI" id="CHEBI:16240"/>
        <dbReference type="ChEBI" id="CHEBI:57925"/>
        <dbReference type="ChEBI" id="CHEBI:58297"/>
        <dbReference type="EC" id="1.11.1.9"/>
    </reaction>
</comment>
<feature type="non-terminal residue" evidence="10">
    <location>
        <position position="1"/>
    </location>
</feature>